<feature type="transmembrane region" description="Helical" evidence="5">
    <location>
        <begin position="177"/>
        <end position="195"/>
    </location>
</feature>
<dbReference type="GO" id="GO:0004252">
    <property type="term" value="F:serine-type endopeptidase activity"/>
    <property type="evidence" value="ECO:0007669"/>
    <property type="project" value="InterPro"/>
</dbReference>
<dbReference type="Pfam" id="PF01694">
    <property type="entry name" value="Rhomboid"/>
    <property type="match status" value="1"/>
</dbReference>
<feature type="transmembrane region" description="Helical" evidence="5">
    <location>
        <begin position="153"/>
        <end position="171"/>
    </location>
</feature>
<proteinExistence type="predicted"/>
<protein>
    <recommendedName>
        <fullName evidence="6">Peptidase S54 rhomboid domain-containing protein</fullName>
    </recommendedName>
</protein>
<keyword evidence="4 5" id="KW-0472">Membrane</keyword>
<dbReference type="Proteomes" id="UP000063699">
    <property type="component" value="Chromosome"/>
</dbReference>
<evidence type="ECO:0000256" key="1">
    <source>
        <dbReference type="ARBA" id="ARBA00004141"/>
    </source>
</evidence>
<comment type="subcellular location">
    <subcellularLocation>
        <location evidence="1">Membrane</location>
        <topology evidence="1">Multi-pass membrane protein</topology>
    </subcellularLocation>
</comment>
<accession>A0A0N7F2Z1</accession>
<dbReference type="InterPro" id="IPR035952">
    <property type="entry name" value="Rhomboid-like_sf"/>
</dbReference>
<keyword evidence="8" id="KW-1185">Reference proteome</keyword>
<dbReference type="PANTHER" id="PTHR43066">
    <property type="entry name" value="RHOMBOID-RELATED PROTEIN"/>
    <property type="match status" value="1"/>
</dbReference>
<evidence type="ECO:0000256" key="3">
    <source>
        <dbReference type="ARBA" id="ARBA00022989"/>
    </source>
</evidence>
<dbReference type="AlphaFoldDB" id="A0A0N7F2Z1"/>
<dbReference type="EMBL" id="CP012752">
    <property type="protein sequence ID" value="ALG07175.1"/>
    <property type="molecule type" value="Genomic_DNA"/>
</dbReference>
<dbReference type="Gene3D" id="1.20.1540.10">
    <property type="entry name" value="Rhomboid-like"/>
    <property type="match status" value="1"/>
</dbReference>
<evidence type="ECO:0000259" key="6">
    <source>
        <dbReference type="Pfam" id="PF01694"/>
    </source>
</evidence>
<keyword evidence="3 5" id="KW-1133">Transmembrane helix</keyword>
<reference evidence="7 8" key="1">
    <citation type="submission" date="2015-07" db="EMBL/GenBank/DDBJ databases">
        <title>Genome sequencing of Kibdelosporangium phytohabitans.</title>
        <authorList>
            <person name="Qin S."/>
            <person name="Xing K."/>
        </authorList>
    </citation>
    <scope>NUCLEOTIDE SEQUENCE [LARGE SCALE GENOMIC DNA]</scope>
    <source>
        <strain evidence="7 8">KLBMP1111</strain>
    </source>
</reference>
<dbReference type="InterPro" id="IPR022764">
    <property type="entry name" value="Peptidase_S54_rhomboid_dom"/>
</dbReference>
<evidence type="ECO:0000313" key="7">
    <source>
        <dbReference type="EMBL" id="ALG07175.1"/>
    </source>
</evidence>
<evidence type="ECO:0000256" key="5">
    <source>
        <dbReference type="SAM" id="Phobius"/>
    </source>
</evidence>
<dbReference type="KEGG" id="kphy:AOZ06_09785"/>
<feature type="transmembrane region" description="Helical" evidence="5">
    <location>
        <begin position="86"/>
        <end position="112"/>
    </location>
</feature>
<dbReference type="GO" id="GO:0016020">
    <property type="term" value="C:membrane"/>
    <property type="evidence" value="ECO:0007669"/>
    <property type="project" value="UniProtKB-SubCell"/>
</dbReference>
<keyword evidence="2 5" id="KW-0812">Transmembrane</keyword>
<gene>
    <name evidence="7" type="ORF">AOZ06_09785</name>
</gene>
<feature type="transmembrane region" description="Helical" evidence="5">
    <location>
        <begin position="124"/>
        <end position="146"/>
    </location>
</feature>
<evidence type="ECO:0000313" key="8">
    <source>
        <dbReference type="Proteomes" id="UP000063699"/>
    </source>
</evidence>
<feature type="domain" description="Peptidase S54 rhomboid" evidence="6">
    <location>
        <begin position="66"/>
        <end position="197"/>
    </location>
</feature>
<evidence type="ECO:0000256" key="4">
    <source>
        <dbReference type="ARBA" id="ARBA00023136"/>
    </source>
</evidence>
<sequence>MTTLPAVPAAPGPVNRVVPPNPKQAALVVLGFTALMYLVELVDLILPVSLDRWGIVARSWSGLDGVIWAPLLHDGWTHLFSNTLPVLLFGFLAMAGGLGQWVAVTVTIWLVSGLGVWLTAPSDVITVGASGIAFGWLAFLLVRGIFSRSPKQLAVAFVLFLYWGSTLLGVLPGNPQISWQGHLFGALAGVLTAWLTTRANRGKGKAEPAGTAIPELPA</sequence>
<organism evidence="7 8">
    <name type="scientific">Kibdelosporangium phytohabitans</name>
    <dbReference type="NCBI Taxonomy" id="860235"/>
    <lineage>
        <taxon>Bacteria</taxon>
        <taxon>Bacillati</taxon>
        <taxon>Actinomycetota</taxon>
        <taxon>Actinomycetes</taxon>
        <taxon>Pseudonocardiales</taxon>
        <taxon>Pseudonocardiaceae</taxon>
        <taxon>Kibdelosporangium</taxon>
    </lineage>
</organism>
<dbReference type="SUPFAM" id="SSF144091">
    <property type="entry name" value="Rhomboid-like"/>
    <property type="match status" value="1"/>
</dbReference>
<feature type="transmembrane region" description="Helical" evidence="5">
    <location>
        <begin position="25"/>
        <end position="46"/>
    </location>
</feature>
<name>A0A0N7F2Z1_9PSEU</name>
<dbReference type="STRING" id="860235.AOZ06_09785"/>
<dbReference type="RefSeq" id="WP_054289145.1">
    <property type="nucleotide sequence ID" value="NZ_CP012752.1"/>
</dbReference>
<evidence type="ECO:0000256" key="2">
    <source>
        <dbReference type="ARBA" id="ARBA00022692"/>
    </source>
</evidence>